<dbReference type="SUPFAM" id="SSF48403">
    <property type="entry name" value="Ankyrin repeat"/>
    <property type="match status" value="1"/>
</dbReference>
<name>A0A4Q4S1E8_9PLEO</name>
<gene>
    <name evidence="1" type="ORF">AA0113_g6209</name>
</gene>
<evidence type="ECO:0000313" key="1">
    <source>
        <dbReference type="EMBL" id="RYO63136.1"/>
    </source>
</evidence>
<reference evidence="2" key="1">
    <citation type="journal article" date="2019" name="bioRxiv">
        <title>Genomics, evolutionary history and diagnostics of the Alternaria alternata species group including apple and Asian pear pathotypes.</title>
        <authorList>
            <person name="Armitage A.D."/>
            <person name="Cockerton H.M."/>
            <person name="Sreenivasaprasad S."/>
            <person name="Woodhall J.W."/>
            <person name="Lane C.R."/>
            <person name="Harrison R.J."/>
            <person name="Clarkson J.P."/>
        </authorList>
    </citation>
    <scope>NUCLEOTIDE SEQUENCE [LARGE SCALE GENOMIC DNA]</scope>
    <source>
        <strain evidence="2">RGR 97.0016</strain>
    </source>
</reference>
<sequence>MPTPTSVEVKQSSSWEKHKVWLYTEDQRDWEIRRKYGMTVDKEMLMDDCWIKGSRVAADIIGVAPVHLKHAALFRALLRGRHADDYVHLHLHSEDIDINCQDSCDNSFLGAAAAFGSEVICRMMLTRPGANLNLAFRDGLSLMHIAVVRENGAMIKQLASSLNVDIKATWDVGDLNFAKDPISYGLDDYRYPYDKKLSLTERSRKRPG</sequence>
<dbReference type="EMBL" id="PEJP01000022">
    <property type="protein sequence ID" value="RYO63136.1"/>
    <property type="molecule type" value="Genomic_DNA"/>
</dbReference>
<keyword evidence="2" id="KW-1185">Reference proteome</keyword>
<accession>A0A4Q4S1E8</accession>
<comment type="caution">
    <text evidence="1">The sequence shown here is derived from an EMBL/GenBank/DDBJ whole genome shotgun (WGS) entry which is preliminary data.</text>
</comment>
<proteinExistence type="predicted"/>
<dbReference type="Proteomes" id="UP000293823">
    <property type="component" value="Unassembled WGS sequence"/>
</dbReference>
<dbReference type="InterPro" id="IPR036770">
    <property type="entry name" value="Ankyrin_rpt-contain_sf"/>
</dbReference>
<dbReference type="Gene3D" id="1.25.40.20">
    <property type="entry name" value="Ankyrin repeat-containing domain"/>
    <property type="match status" value="1"/>
</dbReference>
<organism evidence="1 2">
    <name type="scientific">Alternaria arborescens</name>
    <dbReference type="NCBI Taxonomy" id="156630"/>
    <lineage>
        <taxon>Eukaryota</taxon>
        <taxon>Fungi</taxon>
        <taxon>Dikarya</taxon>
        <taxon>Ascomycota</taxon>
        <taxon>Pezizomycotina</taxon>
        <taxon>Dothideomycetes</taxon>
        <taxon>Pleosporomycetidae</taxon>
        <taxon>Pleosporales</taxon>
        <taxon>Pleosporineae</taxon>
        <taxon>Pleosporaceae</taxon>
        <taxon>Alternaria</taxon>
        <taxon>Alternaria sect. Alternaria</taxon>
    </lineage>
</organism>
<evidence type="ECO:0000313" key="2">
    <source>
        <dbReference type="Proteomes" id="UP000293823"/>
    </source>
</evidence>
<dbReference type="OrthoDB" id="3684599at2759"/>
<dbReference type="AlphaFoldDB" id="A0A4Q4S1E8"/>
<protein>
    <submittedName>
        <fullName evidence="1">Uncharacterized protein</fullName>
    </submittedName>
</protein>